<sequence length="228" mass="25426">MAEPTAESGPSGDARKWPAEPKPKLPVPKIRPPQEKLASVAFASVDEFFSPEDPLNGQTETEIVQQRIKSTDDMGHIVCNRIRGAYDMETRRIAAEAEVGEEILRNHGILSGAWEVDDQEADRILANMAAEPIPNVDYRKRFKDFEIKDEAPKPKCYAARINEILLENIIEGDSNVLGFMNNHLPVINAQDAETLRLIQIRRDVERQVQQQGHGYGYGPGGPGNNSRS</sequence>
<feature type="compositionally biased region" description="Basic and acidic residues" evidence="1">
    <location>
        <begin position="13"/>
        <end position="23"/>
    </location>
</feature>
<dbReference type="AlphaFoldDB" id="A0AAD5WRX4"/>
<dbReference type="EMBL" id="JAKWBI020000115">
    <property type="protein sequence ID" value="KAJ2902355.1"/>
    <property type="molecule type" value="Genomic_DNA"/>
</dbReference>
<keyword evidence="3" id="KW-1185">Reference proteome</keyword>
<protein>
    <submittedName>
        <fullName evidence="2">Uncharacterized protein</fullName>
    </submittedName>
</protein>
<feature type="region of interest" description="Disordered" evidence="1">
    <location>
        <begin position="208"/>
        <end position="228"/>
    </location>
</feature>
<feature type="region of interest" description="Disordered" evidence="1">
    <location>
        <begin position="1"/>
        <end position="31"/>
    </location>
</feature>
<evidence type="ECO:0000313" key="2">
    <source>
        <dbReference type="EMBL" id="KAJ2902355.1"/>
    </source>
</evidence>
<comment type="caution">
    <text evidence="2">The sequence shown here is derived from an EMBL/GenBank/DDBJ whole genome shotgun (WGS) entry which is preliminary data.</text>
</comment>
<gene>
    <name evidence="2" type="ORF">MKZ38_000672</name>
</gene>
<evidence type="ECO:0000313" key="3">
    <source>
        <dbReference type="Proteomes" id="UP001201980"/>
    </source>
</evidence>
<accession>A0AAD5WRX4</accession>
<feature type="compositionally biased region" description="Gly residues" evidence="1">
    <location>
        <begin position="213"/>
        <end position="228"/>
    </location>
</feature>
<name>A0AAD5WRX4_9PEZI</name>
<proteinExistence type="predicted"/>
<organism evidence="2 3">
    <name type="scientific">Zalerion maritima</name>
    <dbReference type="NCBI Taxonomy" id="339359"/>
    <lineage>
        <taxon>Eukaryota</taxon>
        <taxon>Fungi</taxon>
        <taxon>Dikarya</taxon>
        <taxon>Ascomycota</taxon>
        <taxon>Pezizomycotina</taxon>
        <taxon>Sordariomycetes</taxon>
        <taxon>Lulworthiomycetidae</taxon>
        <taxon>Lulworthiales</taxon>
        <taxon>Lulworthiaceae</taxon>
        <taxon>Zalerion</taxon>
    </lineage>
</organism>
<reference evidence="2" key="1">
    <citation type="submission" date="2022-07" db="EMBL/GenBank/DDBJ databases">
        <title>Draft genome sequence of Zalerion maritima ATCC 34329, a (micro)plastics degrading marine fungus.</title>
        <authorList>
            <person name="Paco A."/>
            <person name="Goncalves M.F.M."/>
            <person name="Rocha-Santos T.A.P."/>
            <person name="Alves A."/>
        </authorList>
    </citation>
    <scope>NUCLEOTIDE SEQUENCE</scope>
    <source>
        <strain evidence="2">ATCC 34329</strain>
    </source>
</reference>
<dbReference type="Proteomes" id="UP001201980">
    <property type="component" value="Unassembled WGS sequence"/>
</dbReference>
<evidence type="ECO:0000256" key="1">
    <source>
        <dbReference type="SAM" id="MobiDB-lite"/>
    </source>
</evidence>